<sequence>MDRTVGKEVIFGLIRLGDLAALKKFTPPGFDWTQTDDECPHCTPLQDAIVNGLICQTKRESSPAIIEWLLQQGADPQQKFSSSNTTSSIMLWKRSDTEGSKTKVTVPYAGHSSISFILAWLKALQESSLDWSSAQRYLEEVMSLFAQNPAQEFVKLHPSFLDQWEAVLEMTDTHNVTFETADGEVTAHDHILMATSPVLKAMLQSTMKEGSNKRVQIKDSPSAGVSLFLEMLYTTATRAEPDYRTVLAALDLAHRWQVQNVLPLLESGLLGLLSVDSFAAIAEAAALKGLERLQRSCASFGTKSTEVQEMLKKGSLPSVVCKLLGQHTDVSLEQQLVILLDLGQNIILNFIVATLAAMSAVQASHSLHTSMIRISTQWMTACSVITHFSIDQLPVFSWTEENLQLQSSCFGEDNCDETVQTFTYPWPQQAKP</sequence>
<dbReference type="InterPro" id="IPR011333">
    <property type="entry name" value="SKP1/BTB/POZ_sf"/>
</dbReference>
<dbReference type="PANTHER" id="PTHR46672:SF8">
    <property type="entry name" value="BTB DOMAIN-CONTAINING PROTEIN"/>
    <property type="match status" value="1"/>
</dbReference>
<dbReference type="OrthoDB" id="420465at2759"/>
<gene>
    <name evidence="2" type="ORF">AK812_SmicGene30516</name>
</gene>
<evidence type="ECO:0000313" key="3">
    <source>
        <dbReference type="Proteomes" id="UP000186817"/>
    </source>
</evidence>
<dbReference type="Pfam" id="PF00651">
    <property type="entry name" value="BTB"/>
    <property type="match status" value="1"/>
</dbReference>
<dbReference type="InterPro" id="IPR000210">
    <property type="entry name" value="BTB/POZ_dom"/>
</dbReference>
<feature type="domain" description="BTB" evidence="1">
    <location>
        <begin position="174"/>
        <end position="241"/>
    </location>
</feature>
<dbReference type="Proteomes" id="UP000186817">
    <property type="component" value="Unassembled WGS sequence"/>
</dbReference>
<dbReference type="Gene3D" id="3.30.710.10">
    <property type="entry name" value="Potassium Channel Kv1.1, Chain A"/>
    <property type="match status" value="1"/>
</dbReference>
<dbReference type="AlphaFoldDB" id="A0A1Q9CZ36"/>
<dbReference type="InterPro" id="IPR044714">
    <property type="entry name" value="AtSIBP1-like"/>
</dbReference>
<dbReference type="SMART" id="SM00225">
    <property type="entry name" value="BTB"/>
    <property type="match status" value="1"/>
</dbReference>
<name>A0A1Q9CZ36_SYMMI</name>
<dbReference type="PANTHER" id="PTHR46672">
    <property type="entry name" value="OS08G0495500 PROTEIN-RELATED"/>
    <property type="match status" value="1"/>
</dbReference>
<organism evidence="2 3">
    <name type="scientific">Symbiodinium microadriaticum</name>
    <name type="common">Dinoflagellate</name>
    <name type="synonym">Zooxanthella microadriatica</name>
    <dbReference type="NCBI Taxonomy" id="2951"/>
    <lineage>
        <taxon>Eukaryota</taxon>
        <taxon>Sar</taxon>
        <taxon>Alveolata</taxon>
        <taxon>Dinophyceae</taxon>
        <taxon>Suessiales</taxon>
        <taxon>Symbiodiniaceae</taxon>
        <taxon>Symbiodinium</taxon>
    </lineage>
</organism>
<proteinExistence type="predicted"/>
<protein>
    <submittedName>
        <fullName evidence="2">BTB/POZ domain-containing protein</fullName>
    </submittedName>
</protein>
<accession>A0A1Q9CZ36</accession>
<keyword evidence="3" id="KW-1185">Reference proteome</keyword>
<dbReference type="SUPFAM" id="SSF54695">
    <property type="entry name" value="POZ domain"/>
    <property type="match status" value="1"/>
</dbReference>
<evidence type="ECO:0000313" key="2">
    <source>
        <dbReference type="EMBL" id="OLP88186.1"/>
    </source>
</evidence>
<dbReference type="CDD" id="cd18186">
    <property type="entry name" value="BTB_POZ_ZBTB_KLHL-like"/>
    <property type="match status" value="1"/>
</dbReference>
<dbReference type="EMBL" id="LSRX01000826">
    <property type="protein sequence ID" value="OLP88186.1"/>
    <property type="molecule type" value="Genomic_DNA"/>
</dbReference>
<evidence type="ECO:0000259" key="1">
    <source>
        <dbReference type="PROSITE" id="PS50097"/>
    </source>
</evidence>
<dbReference type="PROSITE" id="PS50097">
    <property type="entry name" value="BTB"/>
    <property type="match status" value="1"/>
</dbReference>
<reference evidence="2 3" key="1">
    <citation type="submission" date="2016-02" db="EMBL/GenBank/DDBJ databases">
        <title>Genome analysis of coral dinoflagellate symbionts highlights evolutionary adaptations to a symbiotic lifestyle.</title>
        <authorList>
            <person name="Aranda M."/>
            <person name="Li Y."/>
            <person name="Liew Y.J."/>
            <person name="Baumgarten S."/>
            <person name="Simakov O."/>
            <person name="Wilson M."/>
            <person name="Piel J."/>
            <person name="Ashoor H."/>
            <person name="Bougouffa S."/>
            <person name="Bajic V.B."/>
            <person name="Ryu T."/>
            <person name="Ravasi T."/>
            <person name="Bayer T."/>
            <person name="Micklem G."/>
            <person name="Kim H."/>
            <person name="Bhak J."/>
            <person name="Lajeunesse T.C."/>
            <person name="Voolstra C.R."/>
        </authorList>
    </citation>
    <scope>NUCLEOTIDE SEQUENCE [LARGE SCALE GENOMIC DNA]</scope>
    <source>
        <strain evidence="2 3">CCMP2467</strain>
    </source>
</reference>
<comment type="caution">
    <text evidence="2">The sequence shown here is derived from an EMBL/GenBank/DDBJ whole genome shotgun (WGS) entry which is preliminary data.</text>
</comment>